<dbReference type="Proteomes" id="UP001595867">
    <property type="component" value="Unassembled WGS sequence"/>
</dbReference>
<gene>
    <name evidence="1" type="ORF">ACFO0C_47010</name>
</gene>
<sequence length="395" mass="44288">MAQVYSRRSFMVGVLSTGLLSSAAGYVLTRREPVTLTLATGSEPTGGGRNLLITLWNELHPDITIVPREINSTTQDQFAKFTENRADIYNLDVIHIRRFADAGRIAPITPRNDISLLDPVRRACEMEDGSGRLWAIPFNSDVGMLYRRVTDKRAADREPELRDVLALDGFIGQLDTIGAQTDEAFVINVLEHALAQDPLILDQDGVLSTSLTQWQGALKPLAEAMRSGRIKTRTSEEDTIRAFQQEHLRYMRNWPVWFPGVDREERARPDTAEIRLSRLPIGILGGQNLAVAADSPHREAAEQVIHFLTDTPAQKLLATYGFAPTGLDAYIDAQLKETAPHLAMVRDAIEDARPRPMTAGYAEFAERFKEHTYAYLHRGEQLTQRFVNDIQEALK</sequence>
<reference evidence="2" key="1">
    <citation type="journal article" date="2019" name="Int. J. Syst. Evol. Microbiol.">
        <title>The Global Catalogue of Microorganisms (GCM) 10K type strain sequencing project: providing services to taxonomists for standard genome sequencing and annotation.</title>
        <authorList>
            <consortium name="The Broad Institute Genomics Platform"/>
            <consortium name="The Broad Institute Genome Sequencing Center for Infectious Disease"/>
            <person name="Wu L."/>
            <person name="Ma J."/>
        </authorList>
    </citation>
    <scope>NUCLEOTIDE SEQUENCE [LARGE SCALE GENOMIC DNA]</scope>
    <source>
        <strain evidence="2">TBRC 5832</strain>
    </source>
</reference>
<dbReference type="RefSeq" id="WP_378073399.1">
    <property type="nucleotide sequence ID" value="NZ_JBHSBL010000040.1"/>
</dbReference>
<dbReference type="InterPro" id="IPR006059">
    <property type="entry name" value="SBP"/>
</dbReference>
<proteinExistence type="predicted"/>
<evidence type="ECO:0000313" key="1">
    <source>
        <dbReference type="EMBL" id="MFC4072527.1"/>
    </source>
</evidence>
<protein>
    <submittedName>
        <fullName evidence="1">Extracellular solute-binding protein</fullName>
    </submittedName>
</protein>
<dbReference type="EMBL" id="JBHSBL010000040">
    <property type="protein sequence ID" value="MFC4072527.1"/>
    <property type="molecule type" value="Genomic_DNA"/>
</dbReference>
<accession>A0ABV8J7R3</accession>
<dbReference type="Gene3D" id="3.40.190.10">
    <property type="entry name" value="Periplasmic binding protein-like II"/>
    <property type="match status" value="2"/>
</dbReference>
<comment type="caution">
    <text evidence="1">The sequence shown here is derived from an EMBL/GenBank/DDBJ whole genome shotgun (WGS) entry which is preliminary data.</text>
</comment>
<evidence type="ECO:0000313" key="2">
    <source>
        <dbReference type="Proteomes" id="UP001595867"/>
    </source>
</evidence>
<name>A0ABV8J7R3_9ACTN</name>
<dbReference type="Pfam" id="PF13416">
    <property type="entry name" value="SBP_bac_8"/>
    <property type="match status" value="1"/>
</dbReference>
<keyword evidence="2" id="KW-1185">Reference proteome</keyword>
<dbReference type="SUPFAM" id="SSF53850">
    <property type="entry name" value="Periplasmic binding protein-like II"/>
    <property type="match status" value="1"/>
</dbReference>
<organism evidence="1 2">
    <name type="scientific">Actinoplanes subglobosus</name>
    <dbReference type="NCBI Taxonomy" id="1547892"/>
    <lineage>
        <taxon>Bacteria</taxon>
        <taxon>Bacillati</taxon>
        <taxon>Actinomycetota</taxon>
        <taxon>Actinomycetes</taxon>
        <taxon>Micromonosporales</taxon>
        <taxon>Micromonosporaceae</taxon>
        <taxon>Actinoplanes</taxon>
    </lineage>
</organism>